<keyword evidence="3" id="KW-0663">Pyridoxal phosphate</keyword>
<keyword evidence="2" id="KW-0808">Transferase</keyword>
<organism evidence="5 6">
    <name type="scientific">Sulfobacillus thermotolerans</name>
    <dbReference type="NCBI Taxonomy" id="338644"/>
    <lineage>
        <taxon>Bacteria</taxon>
        <taxon>Bacillati</taxon>
        <taxon>Bacillota</taxon>
        <taxon>Clostridia</taxon>
        <taxon>Eubacteriales</taxon>
        <taxon>Clostridiales Family XVII. Incertae Sedis</taxon>
        <taxon>Sulfobacillus</taxon>
    </lineage>
</organism>
<dbReference type="CDD" id="cd00609">
    <property type="entry name" value="AAT_like"/>
    <property type="match status" value="1"/>
</dbReference>
<dbReference type="InterPro" id="IPR050106">
    <property type="entry name" value="HistidinolP_aminotransfase"/>
</dbReference>
<feature type="domain" description="Aminotransferase class I/classII large" evidence="4">
    <location>
        <begin position="22"/>
        <end position="349"/>
    </location>
</feature>
<dbReference type="InterPro" id="IPR004839">
    <property type="entry name" value="Aminotransferase_I/II_large"/>
</dbReference>
<dbReference type="InterPro" id="IPR015424">
    <property type="entry name" value="PyrdxlP-dep_Trfase"/>
</dbReference>
<evidence type="ECO:0000256" key="3">
    <source>
        <dbReference type="ARBA" id="ARBA00022898"/>
    </source>
</evidence>
<dbReference type="PANTHER" id="PTHR43643">
    <property type="entry name" value="HISTIDINOL-PHOSPHATE AMINOTRANSFERASE 2"/>
    <property type="match status" value="1"/>
</dbReference>
<dbReference type="Proteomes" id="UP000325292">
    <property type="component" value="Chromosome"/>
</dbReference>
<gene>
    <name evidence="5" type="ORF">BXT84_10415</name>
</gene>
<proteinExistence type="predicted"/>
<keyword evidence="6" id="KW-1185">Reference proteome</keyword>
<dbReference type="InterPro" id="IPR015421">
    <property type="entry name" value="PyrdxlP-dep_Trfase_major"/>
</dbReference>
<evidence type="ECO:0000313" key="5">
    <source>
        <dbReference type="EMBL" id="AUW94298.1"/>
    </source>
</evidence>
<name>A0ABM6RSA4_9FIRM</name>
<evidence type="ECO:0000313" key="6">
    <source>
        <dbReference type="Proteomes" id="UP000325292"/>
    </source>
</evidence>
<evidence type="ECO:0000256" key="1">
    <source>
        <dbReference type="ARBA" id="ARBA00022576"/>
    </source>
</evidence>
<dbReference type="InterPro" id="IPR015422">
    <property type="entry name" value="PyrdxlP-dep_Trfase_small"/>
</dbReference>
<dbReference type="Pfam" id="PF00155">
    <property type="entry name" value="Aminotran_1_2"/>
    <property type="match status" value="1"/>
</dbReference>
<sequence length="367" mass="40306">MRWNVMPEGSLDRGALRLTGEFIRLHANESPFLLPDVVRAAVVEELTWRGQYYPDPSGSSLKRVLAERLGLAPDQIVLGSGSGDIIEHLIRGLTQAPYEMIIPEPSFPLYEAIARTQSAVVRHVPLRSDGCLDLFGTLQAVNEGTSLIILCNPNNPTGGYLPLSEIAAFLDEVPSEVAVLLDEAYWEMTDAYAKGQPGAETLLARYDNLLISRTFSKYYGMAGMRLGYLLAANAAVAQAVQRRMSRAMPNRLALKGAEAALSSAAEVAYREYGAIIRRERELMVREMTAWNLSVYPTQTNFISVAWQDHSHAMDSAHIAIRSGQTMGLPGFSRITIGTPEQNDQVLRVIKNSLVTTNLSAPSTIDAR</sequence>
<dbReference type="SUPFAM" id="SSF53383">
    <property type="entry name" value="PLP-dependent transferases"/>
    <property type="match status" value="1"/>
</dbReference>
<accession>A0ABM6RSA4</accession>
<keyword evidence="1" id="KW-0032">Aminotransferase</keyword>
<protein>
    <recommendedName>
        <fullName evidence="4">Aminotransferase class I/classII large domain-containing protein</fullName>
    </recommendedName>
</protein>
<reference evidence="5 6" key="1">
    <citation type="journal article" date="2019" name="Sci. Rep.">
        <title>Sulfobacillus thermotolerans: new insights into resistance and metabolic capacities of acidophilic chemolithotrophs.</title>
        <authorList>
            <person name="Panyushkina A.E."/>
            <person name="Babenko V.V."/>
            <person name="Nikitina A.S."/>
            <person name="Selezneva O.V."/>
            <person name="Tsaplina I.A."/>
            <person name="Letarova M.A."/>
            <person name="Kostryukova E.S."/>
            <person name="Letarov A.V."/>
        </authorList>
    </citation>
    <scope>NUCLEOTIDE SEQUENCE [LARGE SCALE GENOMIC DNA]</scope>
    <source>
        <strain evidence="5 6">Kr1</strain>
    </source>
</reference>
<dbReference type="Gene3D" id="3.90.1150.10">
    <property type="entry name" value="Aspartate Aminotransferase, domain 1"/>
    <property type="match status" value="1"/>
</dbReference>
<evidence type="ECO:0000259" key="4">
    <source>
        <dbReference type="Pfam" id="PF00155"/>
    </source>
</evidence>
<dbReference type="Gene3D" id="3.40.640.10">
    <property type="entry name" value="Type I PLP-dependent aspartate aminotransferase-like (Major domain)"/>
    <property type="match status" value="1"/>
</dbReference>
<evidence type="ECO:0000256" key="2">
    <source>
        <dbReference type="ARBA" id="ARBA00022679"/>
    </source>
</evidence>
<dbReference type="EMBL" id="CP019454">
    <property type="protein sequence ID" value="AUW94298.1"/>
    <property type="molecule type" value="Genomic_DNA"/>
</dbReference>
<dbReference type="PANTHER" id="PTHR43643:SF3">
    <property type="entry name" value="HISTIDINOL-PHOSPHATE AMINOTRANSFERASE"/>
    <property type="match status" value="1"/>
</dbReference>